<gene>
    <name evidence="8" type="ORF">M569_06954</name>
</gene>
<dbReference type="Proteomes" id="UP000015453">
    <property type="component" value="Unassembled WGS sequence"/>
</dbReference>
<sequence>RREQLQAFDDTKSGVKGLVDAGITTLPEIFIRPPDATTRDISVSTAATLPVIDLTGVENDPSIRARVVDEIRSASEAWGFFQVVNHGVPASILTEMVDGVRKFNEQEIEIKKKYYSRDFSKGFRFNTNFDFFTAPFSTWRDSFYYTVSPNPPPPEELPAICRDVLREYSEEVMKLGKFLLELLSESLGLKPHRISETECAHSLFLVGHYYPPCPQPNLTLGVAKHSDNNFITVLLQDSSGGLQIIHDDQWVDVPPVPGAFIVNIGDLMQLITNDKLRSIEHRVLASEKGPRVSIASFFGRSCGPSFKLLAPIEELLSEANPAKYRATTADEYTAYFVAKGLDGTTSALNHFRI</sequence>
<name>S8CM46_9LAMI</name>
<dbReference type="Pfam" id="PF14226">
    <property type="entry name" value="DIOX_N"/>
    <property type="match status" value="1"/>
</dbReference>
<proteinExistence type="inferred from homology"/>
<dbReference type="PROSITE" id="PS51471">
    <property type="entry name" value="FE2OG_OXY"/>
    <property type="match status" value="1"/>
</dbReference>
<protein>
    <recommendedName>
        <fullName evidence="7">Fe2OG dioxygenase domain-containing protein</fullName>
    </recommendedName>
</protein>
<keyword evidence="2 6" id="KW-0479">Metal-binding</keyword>
<dbReference type="PANTHER" id="PTHR10209:SF791">
    <property type="entry name" value="1-AMINOCYCLOPROPANE-1-CARBOXYLATE OXIDASE HOMOLOG 1"/>
    <property type="match status" value="1"/>
</dbReference>
<dbReference type="GO" id="GO:0002238">
    <property type="term" value="P:response to molecule of fungal origin"/>
    <property type="evidence" value="ECO:0007669"/>
    <property type="project" value="UniProtKB-ARBA"/>
</dbReference>
<dbReference type="InterPro" id="IPR005123">
    <property type="entry name" value="Oxoglu/Fe-dep_dioxygenase_dom"/>
</dbReference>
<keyword evidence="3" id="KW-0847">Vitamin C</keyword>
<dbReference type="Gene3D" id="2.60.120.330">
    <property type="entry name" value="B-lactam Antibiotic, Isopenicillin N Synthase, Chain"/>
    <property type="match status" value="1"/>
</dbReference>
<dbReference type="AlphaFoldDB" id="S8CM46"/>
<reference evidence="8 9" key="1">
    <citation type="journal article" date="2013" name="BMC Genomics">
        <title>The miniature genome of a carnivorous plant Genlisea aurea contains a low number of genes and short non-coding sequences.</title>
        <authorList>
            <person name="Leushkin E.V."/>
            <person name="Sutormin R.A."/>
            <person name="Nabieva E.R."/>
            <person name="Penin A.A."/>
            <person name="Kondrashov A.S."/>
            <person name="Logacheva M.D."/>
        </authorList>
    </citation>
    <scope>NUCLEOTIDE SEQUENCE [LARGE SCALE GENOMIC DNA]</scope>
</reference>
<dbReference type="GO" id="GO:0046872">
    <property type="term" value="F:metal ion binding"/>
    <property type="evidence" value="ECO:0007669"/>
    <property type="project" value="UniProtKB-KW"/>
</dbReference>
<evidence type="ECO:0000313" key="8">
    <source>
        <dbReference type="EMBL" id="EPS67820.1"/>
    </source>
</evidence>
<evidence type="ECO:0000256" key="4">
    <source>
        <dbReference type="ARBA" id="ARBA00023002"/>
    </source>
</evidence>
<dbReference type="OrthoDB" id="288590at2759"/>
<keyword evidence="5 6" id="KW-0408">Iron</keyword>
<keyword evidence="9" id="KW-1185">Reference proteome</keyword>
<dbReference type="GO" id="GO:0016706">
    <property type="term" value="F:2-oxoglutarate-dependent dioxygenase activity"/>
    <property type="evidence" value="ECO:0007669"/>
    <property type="project" value="UniProtKB-ARBA"/>
</dbReference>
<feature type="domain" description="Fe2OG dioxygenase" evidence="7">
    <location>
        <begin position="199"/>
        <end position="301"/>
    </location>
</feature>
<evidence type="ECO:0000256" key="1">
    <source>
        <dbReference type="ARBA" id="ARBA00008056"/>
    </source>
</evidence>
<dbReference type="SUPFAM" id="SSF51197">
    <property type="entry name" value="Clavaminate synthase-like"/>
    <property type="match status" value="1"/>
</dbReference>
<dbReference type="GO" id="GO:0009805">
    <property type="term" value="P:coumarin biosynthetic process"/>
    <property type="evidence" value="ECO:0007669"/>
    <property type="project" value="UniProtKB-ARBA"/>
</dbReference>
<dbReference type="InterPro" id="IPR027443">
    <property type="entry name" value="IPNS-like_sf"/>
</dbReference>
<dbReference type="Pfam" id="PF03171">
    <property type="entry name" value="2OG-FeII_Oxy"/>
    <property type="match status" value="1"/>
</dbReference>
<comment type="caution">
    <text evidence="8">The sequence shown here is derived from an EMBL/GenBank/DDBJ whole genome shotgun (WGS) entry which is preliminary data.</text>
</comment>
<dbReference type="InterPro" id="IPR026992">
    <property type="entry name" value="DIOX_N"/>
</dbReference>
<feature type="non-terminal residue" evidence="8">
    <location>
        <position position="1"/>
    </location>
</feature>
<dbReference type="PANTHER" id="PTHR10209">
    <property type="entry name" value="OXIDOREDUCTASE, 2OG-FE II OXYGENASE FAMILY PROTEIN"/>
    <property type="match status" value="1"/>
</dbReference>
<evidence type="ECO:0000259" key="7">
    <source>
        <dbReference type="PROSITE" id="PS51471"/>
    </source>
</evidence>
<comment type="similarity">
    <text evidence="1 6">Belongs to the iron/ascorbate-dependent oxidoreductase family.</text>
</comment>
<evidence type="ECO:0000256" key="2">
    <source>
        <dbReference type="ARBA" id="ARBA00022723"/>
    </source>
</evidence>
<evidence type="ECO:0000256" key="6">
    <source>
        <dbReference type="RuleBase" id="RU003682"/>
    </source>
</evidence>
<organism evidence="8 9">
    <name type="scientific">Genlisea aurea</name>
    <dbReference type="NCBI Taxonomy" id="192259"/>
    <lineage>
        <taxon>Eukaryota</taxon>
        <taxon>Viridiplantae</taxon>
        <taxon>Streptophyta</taxon>
        <taxon>Embryophyta</taxon>
        <taxon>Tracheophyta</taxon>
        <taxon>Spermatophyta</taxon>
        <taxon>Magnoliopsida</taxon>
        <taxon>eudicotyledons</taxon>
        <taxon>Gunneridae</taxon>
        <taxon>Pentapetalae</taxon>
        <taxon>asterids</taxon>
        <taxon>lamiids</taxon>
        <taxon>Lamiales</taxon>
        <taxon>Lentibulariaceae</taxon>
        <taxon>Genlisea</taxon>
    </lineage>
</organism>
<dbReference type="EMBL" id="AUSU01002909">
    <property type="protein sequence ID" value="EPS67820.1"/>
    <property type="molecule type" value="Genomic_DNA"/>
</dbReference>
<evidence type="ECO:0000313" key="9">
    <source>
        <dbReference type="Proteomes" id="UP000015453"/>
    </source>
</evidence>
<evidence type="ECO:0000256" key="3">
    <source>
        <dbReference type="ARBA" id="ARBA00022896"/>
    </source>
</evidence>
<evidence type="ECO:0000256" key="5">
    <source>
        <dbReference type="ARBA" id="ARBA00023004"/>
    </source>
</evidence>
<keyword evidence="4 6" id="KW-0560">Oxidoreductase</keyword>
<feature type="non-terminal residue" evidence="8">
    <location>
        <position position="353"/>
    </location>
</feature>
<dbReference type="InterPro" id="IPR044861">
    <property type="entry name" value="IPNS-like_FE2OG_OXY"/>
</dbReference>
<dbReference type="FunFam" id="2.60.120.330:FF:000005">
    <property type="entry name" value="1-aminocyclopropane-1-carboxylate oxidase homolog 1"/>
    <property type="match status" value="1"/>
</dbReference>
<accession>S8CM46</accession>
<dbReference type="GO" id="GO:0031418">
    <property type="term" value="F:L-ascorbic acid binding"/>
    <property type="evidence" value="ECO:0007669"/>
    <property type="project" value="UniProtKB-KW"/>
</dbReference>